<evidence type="ECO:0008006" key="3">
    <source>
        <dbReference type="Google" id="ProtNLM"/>
    </source>
</evidence>
<evidence type="ECO:0000256" key="1">
    <source>
        <dbReference type="SAM" id="Phobius"/>
    </source>
</evidence>
<gene>
    <name evidence="2" type="ORF">LCGC14_1063060</name>
</gene>
<dbReference type="EMBL" id="LAZR01004522">
    <property type="protein sequence ID" value="KKN07826.1"/>
    <property type="molecule type" value="Genomic_DNA"/>
</dbReference>
<feature type="transmembrane region" description="Helical" evidence="1">
    <location>
        <begin position="676"/>
        <end position="694"/>
    </location>
</feature>
<keyword evidence="1" id="KW-1133">Transmembrane helix</keyword>
<sequence>MHYINLDGVINEAEWATAQYKTEFWLNVDKNHINGNNYLYIGEDEENLYIALDLCSDNTSDDTGEWLGLGLNTDNSIFSNQATWEEYIDNGVEFLMHDVENGVNWPFFDKSKAPTIVSSGNSVNNMSEINVVNGTLSGDLSDLDTYNDATYMQLNSSLNITNHITQLDFEINVSKYFLSGIIEQLKLENIDEIRIALYSRTNITITSNKIVFWYSNGTYNLNDTDQVVNIHSGGLGWDYVNFGGEDLTADKIMKFSIFGNHSSAFTHDIDYVGFLISTFHINTPITTDITPYSSINNYEIKWSFGPSSNNATDHRMFEIVIPKSELQNYETAEDLGIIIGGYGTLAFPDMGYWVYSKTSITFDFEMSNKYYYYNMNMKPFNPPENFTLSSDSGSLDLDGSFNLNWIPSVGADNYSIYTHNSFITGINENITLLDKGLTNYSISIAGLSQGEYYYLAVAYNETGYYESNCLKISVIYPPSTFTLSSDADSPDIDGIFNLNWTASEWADNYSIYMHTSSITIINTSLTIIAEGLTDLSKPISISTGGDYYFVAVAFNEVSSQLSNNVKIKVILPCGAFVLNSDADNPDIDGTFNLTWSVSTEADNYSVYMYNSEITAINASLITIIEGNIDLTINITGVSNGIYYFIVVAHNEISSQLSNYISVVVGLEGSTPFVSGYEPYLIIAVISVISLILIIKKKRPHSKKY</sequence>
<keyword evidence="1" id="KW-0472">Membrane</keyword>
<protein>
    <recommendedName>
        <fullName evidence="3">Fibronectin type-III domain-containing protein</fullName>
    </recommendedName>
</protein>
<keyword evidence="1" id="KW-0812">Transmembrane</keyword>
<name>A0A0F9Q3L3_9ZZZZ</name>
<evidence type="ECO:0000313" key="2">
    <source>
        <dbReference type="EMBL" id="KKN07826.1"/>
    </source>
</evidence>
<comment type="caution">
    <text evidence="2">The sequence shown here is derived from an EMBL/GenBank/DDBJ whole genome shotgun (WGS) entry which is preliminary data.</text>
</comment>
<proteinExistence type="predicted"/>
<accession>A0A0F9Q3L3</accession>
<reference evidence="2" key="1">
    <citation type="journal article" date="2015" name="Nature">
        <title>Complex archaea that bridge the gap between prokaryotes and eukaryotes.</title>
        <authorList>
            <person name="Spang A."/>
            <person name="Saw J.H."/>
            <person name="Jorgensen S.L."/>
            <person name="Zaremba-Niedzwiedzka K."/>
            <person name="Martijn J."/>
            <person name="Lind A.E."/>
            <person name="van Eijk R."/>
            <person name="Schleper C."/>
            <person name="Guy L."/>
            <person name="Ettema T.J."/>
        </authorList>
    </citation>
    <scope>NUCLEOTIDE SEQUENCE</scope>
</reference>
<dbReference type="AlphaFoldDB" id="A0A0F9Q3L3"/>
<dbReference type="InterPro" id="IPR013783">
    <property type="entry name" value="Ig-like_fold"/>
</dbReference>
<organism evidence="2">
    <name type="scientific">marine sediment metagenome</name>
    <dbReference type="NCBI Taxonomy" id="412755"/>
    <lineage>
        <taxon>unclassified sequences</taxon>
        <taxon>metagenomes</taxon>
        <taxon>ecological metagenomes</taxon>
    </lineage>
</organism>
<dbReference type="Gene3D" id="2.60.40.10">
    <property type="entry name" value="Immunoglobulins"/>
    <property type="match status" value="3"/>
</dbReference>